<feature type="compositionally biased region" description="Basic and acidic residues" evidence="1">
    <location>
        <begin position="93"/>
        <end position="115"/>
    </location>
</feature>
<reference evidence="2 5" key="2">
    <citation type="submission" date="2018-09" db="EMBL/GenBank/DDBJ databases">
        <title>Complete genome sequence of Cupriavidus oxalaticus T2, a bacterium capable of phenol tolerance and degradation.</title>
        <authorList>
            <person name="Yan J."/>
        </authorList>
    </citation>
    <scope>NUCLEOTIDE SEQUENCE [LARGE SCALE GENOMIC DNA]</scope>
    <source>
        <strain evidence="2 5">T2</strain>
    </source>
</reference>
<keyword evidence="6" id="KW-1185">Reference proteome</keyword>
<reference evidence="3 6" key="3">
    <citation type="submission" date="2021-02" db="EMBL/GenBank/DDBJ databases">
        <title>Complete Genome Sequence of Cupriavidus oxalaticus Strain Ox1, a Soil Oxalate-Degrading Species.</title>
        <authorList>
            <person name="Palmieri F."/>
            <person name="Udriet P."/>
            <person name="Deuasquier M."/>
            <person name="Beaudoing E."/>
            <person name="Johnson S.L."/>
            <person name="Davenport K.W."/>
            <person name="Chain P.S."/>
            <person name="Bindschedler S."/>
            <person name="Junier P."/>
        </authorList>
    </citation>
    <scope>NUCLEOTIDE SEQUENCE [LARGE SCALE GENOMIC DNA]</scope>
    <source>
        <strain evidence="3 6">Ox1</strain>
    </source>
</reference>
<organism evidence="4">
    <name type="scientific">Cupriavidus oxalaticus</name>
    <dbReference type="NCBI Taxonomy" id="96344"/>
    <lineage>
        <taxon>Bacteria</taxon>
        <taxon>Pseudomonadati</taxon>
        <taxon>Pseudomonadota</taxon>
        <taxon>Betaproteobacteria</taxon>
        <taxon>Burkholderiales</taxon>
        <taxon>Burkholderiaceae</taxon>
        <taxon>Cupriavidus</taxon>
    </lineage>
</organism>
<evidence type="ECO:0000313" key="4">
    <source>
        <dbReference type="EMBL" id="SPC16926.1"/>
    </source>
</evidence>
<dbReference type="Proteomes" id="UP000256862">
    <property type="component" value="Chromosome CO2235"/>
</dbReference>
<dbReference type="OrthoDB" id="8966767at2"/>
<dbReference type="RefSeq" id="WP_063237095.1">
    <property type="nucleotide sequence ID" value="NZ_CP032519.1"/>
</dbReference>
<dbReference type="EMBL" id="OGUS01000128">
    <property type="protein sequence ID" value="SPC16926.1"/>
    <property type="molecule type" value="Genomic_DNA"/>
</dbReference>
<gene>
    <name evidence="4" type="ORF">CO2235_60143</name>
    <name evidence="2" type="ORF">D2917_16580</name>
    <name evidence="3" type="ORF">JTE92_16155</name>
</gene>
<proteinExistence type="predicted"/>
<dbReference type="GeneID" id="303491080"/>
<dbReference type="Proteomes" id="UP000623307">
    <property type="component" value="Chromosome 2"/>
</dbReference>
<sequence>MLTRSLLRDLVAGILVASGLVGAVAASHAQVAFWQQGRADARPVRLKAGDGWQVASVRAESRDHVQAQIDRMEARARADDRLNGRRAAAMQGARDDNRARAQDQRSDPADNRNDSRPTNVGPGWQARGRDNGGR</sequence>
<accession>A0A375GDU5</accession>
<evidence type="ECO:0000313" key="3">
    <source>
        <dbReference type="EMBL" id="QRQ95006.1"/>
    </source>
</evidence>
<name>A0A375GDU5_9BURK</name>
<evidence type="ECO:0000256" key="1">
    <source>
        <dbReference type="SAM" id="MobiDB-lite"/>
    </source>
</evidence>
<feature type="region of interest" description="Disordered" evidence="1">
    <location>
        <begin position="75"/>
        <end position="134"/>
    </location>
</feature>
<evidence type="ECO:0000313" key="6">
    <source>
        <dbReference type="Proteomes" id="UP000623307"/>
    </source>
</evidence>
<reference evidence="4" key="1">
    <citation type="submission" date="2018-01" db="EMBL/GenBank/DDBJ databases">
        <authorList>
            <person name="Clerissi C."/>
        </authorList>
    </citation>
    <scope>NUCLEOTIDE SEQUENCE</scope>
    <source>
        <strain evidence="4">Cupriavidus oxalaticus LMG 2235</strain>
    </source>
</reference>
<evidence type="ECO:0000313" key="2">
    <source>
        <dbReference type="EMBL" id="QEZ45924.1"/>
    </source>
</evidence>
<dbReference type="EMBL" id="CP032519">
    <property type="protein sequence ID" value="QEZ45924.1"/>
    <property type="molecule type" value="Genomic_DNA"/>
</dbReference>
<dbReference type="AlphaFoldDB" id="A0A375GDU5"/>
<protein>
    <submittedName>
        <fullName evidence="4">Uncharacterized protein</fullName>
    </submittedName>
</protein>
<dbReference type="Proteomes" id="UP000325743">
    <property type="component" value="Chromosome 2"/>
</dbReference>
<dbReference type="EMBL" id="CP069812">
    <property type="protein sequence ID" value="QRQ95006.1"/>
    <property type="molecule type" value="Genomic_DNA"/>
</dbReference>
<evidence type="ECO:0000313" key="5">
    <source>
        <dbReference type="Proteomes" id="UP000325743"/>
    </source>
</evidence>